<dbReference type="SUPFAM" id="SSF52317">
    <property type="entry name" value="Class I glutamine amidotransferase-like"/>
    <property type="match status" value="1"/>
</dbReference>
<feature type="transmembrane region" description="Helical" evidence="1">
    <location>
        <begin position="6"/>
        <end position="27"/>
    </location>
</feature>
<feature type="transmembrane region" description="Helical" evidence="1">
    <location>
        <begin position="34"/>
        <end position="53"/>
    </location>
</feature>
<dbReference type="Proteomes" id="UP000228535">
    <property type="component" value="Unassembled WGS sequence"/>
</dbReference>
<dbReference type="EMBL" id="PGFA01000004">
    <property type="protein sequence ID" value="PJJ48567.1"/>
    <property type="molecule type" value="Genomic_DNA"/>
</dbReference>
<gene>
    <name evidence="2" type="ORF">CLV45_4276</name>
</gene>
<dbReference type="OrthoDB" id="980086at2"/>
<feature type="transmembrane region" description="Helical" evidence="1">
    <location>
        <begin position="579"/>
        <end position="597"/>
    </location>
</feature>
<evidence type="ECO:0000256" key="1">
    <source>
        <dbReference type="SAM" id="Phobius"/>
    </source>
</evidence>
<dbReference type="InterPro" id="IPR029062">
    <property type="entry name" value="Class_I_gatase-like"/>
</dbReference>
<dbReference type="Gene3D" id="3.40.50.880">
    <property type="match status" value="1"/>
</dbReference>
<dbReference type="RefSeq" id="WP_100338501.1">
    <property type="nucleotide sequence ID" value="NZ_PGFA01000004.1"/>
</dbReference>
<proteinExistence type="predicted"/>
<name>A0A2M9ASC1_9BACT</name>
<dbReference type="PANTHER" id="PTHR37947:SF1">
    <property type="entry name" value="BLL2462 PROTEIN"/>
    <property type="match status" value="1"/>
</dbReference>
<keyword evidence="1" id="KW-0812">Transmembrane</keyword>
<dbReference type="PANTHER" id="PTHR37947">
    <property type="entry name" value="BLL2462 PROTEIN"/>
    <property type="match status" value="1"/>
</dbReference>
<keyword evidence="1" id="KW-0472">Membrane</keyword>
<keyword evidence="1" id="KW-1133">Transmembrane helix</keyword>
<keyword evidence="3" id="KW-1185">Reference proteome</keyword>
<comment type="caution">
    <text evidence="2">The sequence shown here is derived from an EMBL/GenBank/DDBJ whole genome shotgun (WGS) entry which is preliminary data.</text>
</comment>
<dbReference type="AlphaFoldDB" id="A0A2M9ASC1"/>
<evidence type="ECO:0000313" key="3">
    <source>
        <dbReference type="Proteomes" id="UP000228535"/>
    </source>
</evidence>
<protein>
    <submittedName>
        <fullName evidence="2">Uncharacterized protein</fullName>
    </submittedName>
</protein>
<accession>A0A2M9ASC1</accession>
<evidence type="ECO:0000313" key="2">
    <source>
        <dbReference type="EMBL" id="PJJ48567.1"/>
    </source>
</evidence>
<sequence length="601" mass="64851">MSHSVTFYVLLLLCLLLGLGLTVAALRRPNRQHLLLRLVAGGLAVLGLWATAFPPHHHVPGTSGEAVLLTPGYHPDSLRQVLRRLGPATAVWRLGFTTASDTPTLPSLLLLREQCPGLRRLHVLGQGMLPEELANLGPLQLVLHENGPFTGFQQAVWSRQLELGQPLRVAGTFAPGPAAAAPVWISLHGAGRPTDSVRLGPGQTAFQLWVTPKATGPTVYQLRARRAGKLVATEPVPLEVTAPQPLRLLLLSSTASFEFKFLKNYLGAQQHRVALRTGISRGLLQTEFLNQPTHDLNRLTSNTLARYDAVITDGAVLSALSATESQALATAVRTTGLGLLVLADAAALPRPLPARASFAVVPRVAGSTDRPLPIQWPDAPAVAQALVPATLRPAPTAQVLVTDHQRHALVATQRTGLGFVTVSVVAQTFPWFLQGATAIYGSYWSQLLQATARPQPPQAYWQLLTPYPRPDQPVQLRLTAATAPVSTTVASGASSMAVTVLALEQQAELPEWHVGKFWPRAVGWHQARVAGPRPFSFYVFALNDWLGPELARRQQAAAHFYTTLGAGAAAPVTTTEQPYPAIWFFGLFILGASFLWLEEKL</sequence>
<reference evidence="2 3" key="1">
    <citation type="submission" date="2017-11" db="EMBL/GenBank/DDBJ databases">
        <title>Genomic Encyclopedia of Archaeal and Bacterial Type Strains, Phase II (KMG-II): From Individual Species to Whole Genera.</title>
        <authorList>
            <person name="Goeker M."/>
        </authorList>
    </citation>
    <scope>NUCLEOTIDE SEQUENCE [LARGE SCALE GENOMIC DNA]</scope>
    <source>
        <strain evidence="2 3">DSM 11115</strain>
    </source>
</reference>
<organism evidence="2 3">
    <name type="scientific">Hymenobacter chitinivorans DSM 11115</name>
    <dbReference type="NCBI Taxonomy" id="1121954"/>
    <lineage>
        <taxon>Bacteria</taxon>
        <taxon>Pseudomonadati</taxon>
        <taxon>Bacteroidota</taxon>
        <taxon>Cytophagia</taxon>
        <taxon>Cytophagales</taxon>
        <taxon>Hymenobacteraceae</taxon>
        <taxon>Hymenobacter</taxon>
    </lineage>
</organism>